<dbReference type="Pfam" id="PF13692">
    <property type="entry name" value="Glyco_trans_1_4"/>
    <property type="match status" value="1"/>
</dbReference>
<dbReference type="AlphaFoldDB" id="A0A4P6JU00"/>
<proteinExistence type="predicted"/>
<keyword evidence="4" id="KW-1185">Reference proteome</keyword>
<dbReference type="GO" id="GO:0016757">
    <property type="term" value="F:glycosyltransferase activity"/>
    <property type="evidence" value="ECO:0007669"/>
    <property type="project" value="TreeGrafter"/>
</dbReference>
<dbReference type="SUPFAM" id="SSF53756">
    <property type="entry name" value="UDP-Glycosyltransferase/glycogen phosphorylase"/>
    <property type="match status" value="1"/>
</dbReference>
<feature type="domain" description="Glycosyltransferase subfamily 4-like N-terminal" evidence="2">
    <location>
        <begin position="21"/>
        <end position="193"/>
    </location>
</feature>
<sequence length="419" mass="47870">MAAAHSILMLVENLSVPADPRVWREAQFLRQCGYQVSIICPKGERRDRESYICIDGIHIYRYRLPVTIRKASDYIKEYGLAMLNSFGLSLKVWRRQGFDIIHAANPPDTFFLIGLFYRLFGKKFIFDQHDLAPAMFHIKFKNRMRALYKLHQFLERCSYRTANVVITTNESQKRNAIEQGKCRQEKVFVVRNGPDIARYTLRPGEPELKQGKRYLLIYIGVMGSQDGVEYALHALADLVHRRGRHDVALTLLGDGDQLPILKTLAHELKLDEYIHFAGWVSVPEMLRYLAAADIGLSPDPSNELNDRSTMLKTMEYMAMGKPVVAFDLPETHFSAQEAALYATPNEVEEFANHIETLLNDEDLRHRLGVYGRKRIEDLLSWDCTKQNLRRAYEALTPAYSESGSANSDLSDPVSASAGH</sequence>
<gene>
    <name evidence="3" type="ORF">EPA93_21290</name>
</gene>
<dbReference type="Pfam" id="PF13579">
    <property type="entry name" value="Glyco_trans_4_4"/>
    <property type="match status" value="1"/>
</dbReference>
<dbReference type="PANTHER" id="PTHR12526:SF624">
    <property type="entry name" value="BLR6297 PROTEIN"/>
    <property type="match status" value="1"/>
</dbReference>
<keyword evidence="3" id="KW-0808">Transferase</keyword>
<evidence type="ECO:0000256" key="1">
    <source>
        <dbReference type="SAM" id="MobiDB-lite"/>
    </source>
</evidence>
<dbReference type="EMBL" id="CP035758">
    <property type="protein sequence ID" value="QBD78396.1"/>
    <property type="molecule type" value="Genomic_DNA"/>
</dbReference>
<feature type="compositionally biased region" description="Polar residues" evidence="1">
    <location>
        <begin position="400"/>
        <end position="409"/>
    </location>
</feature>
<dbReference type="RefSeq" id="WP_129889449.1">
    <property type="nucleotide sequence ID" value="NZ_CP035758.1"/>
</dbReference>
<dbReference type="Gene3D" id="3.40.50.2000">
    <property type="entry name" value="Glycogen Phosphorylase B"/>
    <property type="match status" value="2"/>
</dbReference>
<dbReference type="KEGG" id="kbs:EPA93_21290"/>
<evidence type="ECO:0000313" key="3">
    <source>
        <dbReference type="EMBL" id="QBD78396.1"/>
    </source>
</evidence>
<reference evidence="3 4" key="1">
    <citation type="submission" date="2019-01" db="EMBL/GenBank/DDBJ databases">
        <title>Ktedonosporobacter rubrisoli SCAWS-G2.</title>
        <authorList>
            <person name="Huang Y."/>
            <person name="Yan B."/>
        </authorList>
    </citation>
    <scope>NUCLEOTIDE SEQUENCE [LARGE SCALE GENOMIC DNA]</scope>
    <source>
        <strain evidence="3 4">SCAWS-G2</strain>
    </source>
</reference>
<evidence type="ECO:0000313" key="4">
    <source>
        <dbReference type="Proteomes" id="UP000290365"/>
    </source>
</evidence>
<name>A0A4P6JU00_KTERU</name>
<protein>
    <submittedName>
        <fullName evidence="3">Glycosyltransferase WbuB</fullName>
    </submittedName>
</protein>
<feature type="region of interest" description="Disordered" evidence="1">
    <location>
        <begin position="400"/>
        <end position="419"/>
    </location>
</feature>
<evidence type="ECO:0000259" key="2">
    <source>
        <dbReference type="Pfam" id="PF13579"/>
    </source>
</evidence>
<dbReference type="OrthoDB" id="433681at2"/>
<dbReference type="PANTHER" id="PTHR12526">
    <property type="entry name" value="GLYCOSYLTRANSFERASE"/>
    <property type="match status" value="1"/>
</dbReference>
<dbReference type="CDD" id="cd03794">
    <property type="entry name" value="GT4_WbuB-like"/>
    <property type="match status" value="1"/>
</dbReference>
<accession>A0A4P6JU00</accession>
<dbReference type="Proteomes" id="UP000290365">
    <property type="component" value="Chromosome"/>
</dbReference>
<dbReference type="InterPro" id="IPR028098">
    <property type="entry name" value="Glyco_trans_4-like_N"/>
</dbReference>
<organism evidence="3 4">
    <name type="scientific">Ktedonosporobacter rubrisoli</name>
    <dbReference type="NCBI Taxonomy" id="2509675"/>
    <lineage>
        <taxon>Bacteria</taxon>
        <taxon>Bacillati</taxon>
        <taxon>Chloroflexota</taxon>
        <taxon>Ktedonobacteria</taxon>
        <taxon>Ktedonobacterales</taxon>
        <taxon>Ktedonosporobacteraceae</taxon>
        <taxon>Ktedonosporobacter</taxon>
    </lineage>
</organism>